<feature type="transmembrane region" description="Helical" evidence="4">
    <location>
        <begin position="6"/>
        <end position="24"/>
    </location>
</feature>
<dbReference type="SUPFAM" id="SSF55073">
    <property type="entry name" value="Nucleotide cyclase"/>
    <property type="match status" value="1"/>
</dbReference>
<dbReference type="Proteomes" id="UP000509597">
    <property type="component" value="Chromosome"/>
</dbReference>
<evidence type="ECO:0000256" key="3">
    <source>
        <dbReference type="SAM" id="MobiDB-lite"/>
    </source>
</evidence>
<keyword evidence="4" id="KW-0812">Transmembrane</keyword>
<feature type="transmembrane region" description="Helical" evidence="4">
    <location>
        <begin position="93"/>
        <end position="115"/>
    </location>
</feature>
<evidence type="ECO:0000313" key="6">
    <source>
        <dbReference type="EMBL" id="QLG89039.1"/>
    </source>
</evidence>
<feature type="transmembrane region" description="Helical" evidence="4">
    <location>
        <begin position="61"/>
        <end position="81"/>
    </location>
</feature>
<evidence type="ECO:0000256" key="2">
    <source>
        <dbReference type="ARBA" id="ARBA00034247"/>
    </source>
</evidence>
<dbReference type="InterPro" id="IPR050469">
    <property type="entry name" value="Diguanylate_Cyclase"/>
</dbReference>
<dbReference type="RefSeq" id="WP_179355540.1">
    <property type="nucleotide sequence ID" value="NZ_CP058627.1"/>
</dbReference>
<evidence type="ECO:0000259" key="5">
    <source>
        <dbReference type="PROSITE" id="PS50887"/>
    </source>
</evidence>
<organism evidence="6 7">
    <name type="scientific">Chitinibacter bivalviorum</name>
    <dbReference type="NCBI Taxonomy" id="2739434"/>
    <lineage>
        <taxon>Bacteria</taxon>
        <taxon>Pseudomonadati</taxon>
        <taxon>Pseudomonadota</taxon>
        <taxon>Betaproteobacteria</taxon>
        <taxon>Neisseriales</taxon>
        <taxon>Chitinibacteraceae</taxon>
        <taxon>Chitinibacter</taxon>
    </lineage>
</organism>
<evidence type="ECO:0000313" key="7">
    <source>
        <dbReference type="Proteomes" id="UP000509597"/>
    </source>
</evidence>
<keyword evidence="7" id="KW-1185">Reference proteome</keyword>
<keyword evidence="4" id="KW-1133">Transmembrane helix</keyword>
<dbReference type="PANTHER" id="PTHR45138">
    <property type="entry name" value="REGULATORY COMPONENTS OF SENSORY TRANSDUCTION SYSTEM"/>
    <property type="match status" value="1"/>
</dbReference>
<dbReference type="CDD" id="cd01949">
    <property type="entry name" value="GGDEF"/>
    <property type="match status" value="1"/>
</dbReference>
<reference evidence="6 7" key="1">
    <citation type="submission" date="2020-07" db="EMBL/GenBank/DDBJ databases">
        <title>Complete genome sequence of Chitinibacter sp. 2T18.</title>
        <authorList>
            <person name="Bae J.-W."/>
            <person name="Choi J.-W."/>
        </authorList>
    </citation>
    <scope>NUCLEOTIDE SEQUENCE [LARGE SCALE GENOMIC DNA]</scope>
    <source>
        <strain evidence="6 7">2T18</strain>
    </source>
</reference>
<dbReference type="InterPro" id="IPR043128">
    <property type="entry name" value="Rev_trsase/Diguanyl_cyclase"/>
</dbReference>
<comment type="catalytic activity">
    <reaction evidence="2">
        <text>2 GTP = 3',3'-c-di-GMP + 2 diphosphate</text>
        <dbReference type="Rhea" id="RHEA:24898"/>
        <dbReference type="ChEBI" id="CHEBI:33019"/>
        <dbReference type="ChEBI" id="CHEBI:37565"/>
        <dbReference type="ChEBI" id="CHEBI:58805"/>
        <dbReference type="EC" id="2.7.7.65"/>
    </reaction>
</comment>
<dbReference type="Pfam" id="PF00990">
    <property type="entry name" value="GGDEF"/>
    <property type="match status" value="1"/>
</dbReference>
<proteinExistence type="predicted"/>
<feature type="region of interest" description="Disordered" evidence="3">
    <location>
        <begin position="365"/>
        <end position="386"/>
    </location>
</feature>
<dbReference type="Gene3D" id="3.30.70.270">
    <property type="match status" value="1"/>
</dbReference>
<evidence type="ECO:0000256" key="4">
    <source>
        <dbReference type="SAM" id="Phobius"/>
    </source>
</evidence>
<name>A0A7H9BKM1_9NEIS</name>
<dbReference type="PANTHER" id="PTHR45138:SF9">
    <property type="entry name" value="DIGUANYLATE CYCLASE DGCM-RELATED"/>
    <property type="match status" value="1"/>
</dbReference>
<feature type="transmembrane region" description="Helical" evidence="4">
    <location>
        <begin position="36"/>
        <end position="55"/>
    </location>
</feature>
<dbReference type="NCBIfam" id="TIGR00254">
    <property type="entry name" value="GGDEF"/>
    <property type="match status" value="1"/>
</dbReference>
<dbReference type="GO" id="GO:0052621">
    <property type="term" value="F:diguanylate cyclase activity"/>
    <property type="evidence" value="ECO:0007669"/>
    <property type="project" value="UniProtKB-EC"/>
</dbReference>
<feature type="transmembrane region" description="Helical" evidence="4">
    <location>
        <begin position="184"/>
        <end position="206"/>
    </location>
</feature>
<dbReference type="InterPro" id="IPR000160">
    <property type="entry name" value="GGDEF_dom"/>
</dbReference>
<feature type="domain" description="GGDEF" evidence="5">
    <location>
        <begin position="248"/>
        <end position="386"/>
    </location>
</feature>
<protein>
    <recommendedName>
        <fullName evidence="1">diguanylate cyclase</fullName>
        <ecNumber evidence="1">2.7.7.65</ecNumber>
    </recommendedName>
</protein>
<feature type="transmembrane region" description="Helical" evidence="4">
    <location>
        <begin position="152"/>
        <end position="178"/>
    </location>
</feature>
<keyword evidence="4" id="KW-0472">Membrane</keyword>
<dbReference type="InterPro" id="IPR029787">
    <property type="entry name" value="Nucleotide_cyclase"/>
</dbReference>
<dbReference type="AlphaFoldDB" id="A0A7H9BKM1"/>
<dbReference type="EMBL" id="CP058627">
    <property type="protein sequence ID" value="QLG89039.1"/>
    <property type="molecule type" value="Genomic_DNA"/>
</dbReference>
<accession>A0A7H9BKM1</accession>
<dbReference type="KEGG" id="chiz:HQ393_12760"/>
<dbReference type="PROSITE" id="PS50887">
    <property type="entry name" value="GGDEF"/>
    <property type="match status" value="1"/>
</dbReference>
<evidence type="ECO:0000256" key="1">
    <source>
        <dbReference type="ARBA" id="ARBA00012528"/>
    </source>
</evidence>
<sequence>MLEDQFSICLAAMICAVLGAGMYFNLARGHESERGISTLAVGGALHQAGWFIWALSQFQSAGIGTWLAIVLLLLGQLGLLAGTRRAFARPALLGWWGALVPLLLIAIVASLLQWISETQSALMQALMLAPLAFQIGREAFSPSNDESWSLPRWTLVGVTLGLALTLMMTALGLVTGLITLNKAAMIWAMLACISALLLPYSYQLLISHRLYARLSKLVRYDALTGLLNRRGLEEHARRELHRARKHQTSLGLMLIDINQFRVINQRYGYGAGDVALKKCARKLREIAGESALIGRIAGEEYCLILSDKNSQSLRSLAVEIEMALQSLTIEHSDHSFHLSVTLSLVKYGRHGNQFEELLQSAEEKLQQRKGNLRSETPPEGASTITP</sequence>
<dbReference type="EC" id="2.7.7.65" evidence="1"/>
<dbReference type="SMART" id="SM00267">
    <property type="entry name" value="GGDEF"/>
    <property type="match status" value="1"/>
</dbReference>
<gene>
    <name evidence="6" type="ORF">HQ393_12760</name>
</gene>